<dbReference type="KEGG" id="mana:MAMMFC1_02300"/>
<proteinExistence type="predicted"/>
<organism evidence="1 2">
    <name type="scientific">Methylomusa anaerophila</name>
    <dbReference type="NCBI Taxonomy" id="1930071"/>
    <lineage>
        <taxon>Bacteria</taxon>
        <taxon>Bacillati</taxon>
        <taxon>Bacillota</taxon>
        <taxon>Negativicutes</taxon>
        <taxon>Selenomonadales</taxon>
        <taxon>Sporomusaceae</taxon>
        <taxon>Methylomusa</taxon>
    </lineage>
</organism>
<gene>
    <name evidence="1" type="ORF">MAMMFC1_02300</name>
</gene>
<reference evidence="1 2" key="1">
    <citation type="journal article" date="2018" name="Int. J. Syst. Evol. Microbiol.">
        <title>Methylomusa anaerophila gen. nov., sp. nov., an anaerobic methanol-utilizing bacterium isolated from a microbial fuel cell.</title>
        <authorList>
            <person name="Amano N."/>
            <person name="Yamamuro A."/>
            <person name="Miyahara M."/>
            <person name="Kouzuma A."/>
            <person name="Abe T."/>
            <person name="Watanabe K."/>
        </authorList>
    </citation>
    <scope>NUCLEOTIDE SEQUENCE [LARGE SCALE GENOMIC DNA]</scope>
    <source>
        <strain evidence="1 2">MMFC1</strain>
    </source>
</reference>
<accession>A0A348AKL8</accession>
<dbReference type="AlphaFoldDB" id="A0A348AKL8"/>
<evidence type="ECO:0000313" key="2">
    <source>
        <dbReference type="Proteomes" id="UP000276437"/>
    </source>
</evidence>
<dbReference type="Proteomes" id="UP000276437">
    <property type="component" value="Chromosome"/>
</dbReference>
<name>A0A348AKL8_9FIRM</name>
<sequence>MKILFHSNQLSLRGTEVALFDYAHYNEEILNNDSLIAVKRGKIHHPMAVEKFHNRFRVFYYDTLEQLQKLAEDERVDVFYAIKAGENDGILLKGIKNCVHTVFKYYDPHGNVYAYVSEWLSQEMSGGKVPYVPHIVHLPNAEGDLRKELNIPENATVFGRYGGLETFDIPFVKRLVYSIATKRKDIYFLFMNTENFLERKSFLKKKWLNKFISPLLFTNTKMNNIIFLEGMADPYYKTKFIKTCDAMLHARLQGESFGIACGEFSIFNKPVITCDASFIKERSHIDILGNKGIYYANYDQLKKILDNFNKNPGKDWDAYSQEYNPVAVMTKFKEVFIDG</sequence>
<dbReference type="SUPFAM" id="SSF53756">
    <property type="entry name" value="UDP-Glycosyltransferase/glycogen phosphorylase"/>
    <property type="match status" value="1"/>
</dbReference>
<dbReference type="Gene3D" id="3.40.50.2000">
    <property type="entry name" value="Glycogen Phosphorylase B"/>
    <property type="match status" value="1"/>
</dbReference>
<evidence type="ECO:0000313" key="1">
    <source>
        <dbReference type="EMBL" id="BBB91616.1"/>
    </source>
</evidence>
<dbReference type="EMBL" id="AP018449">
    <property type="protein sequence ID" value="BBB91616.1"/>
    <property type="molecule type" value="Genomic_DNA"/>
</dbReference>
<protein>
    <recommendedName>
        <fullName evidence="3">Glycosyl transferases group 1</fullName>
    </recommendedName>
</protein>
<evidence type="ECO:0008006" key="3">
    <source>
        <dbReference type="Google" id="ProtNLM"/>
    </source>
</evidence>
<keyword evidence="2" id="KW-1185">Reference proteome</keyword>